<comment type="similarity">
    <text evidence="1 2">Belongs to the UPF0102 family.</text>
</comment>
<dbReference type="InterPro" id="IPR011335">
    <property type="entry name" value="Restrct_endonuc-II-like"/>
</dbReference>
<evidence type="ECO:0000313" key="4">
    <source>
        <dbReference type="Proteomes" id="UP000029723"/>
    </source>
</evidence>
<dbReference type="PANTHER" id="PTHR34039">
    <property type="entry name" value="UPF0102 PROTEIN YRAN"/>
    <property type="match status" value="1"/>
</dbReference>
<dbReference type="EMBL" id="JRPQ01000141">
    <property type="protein sequence ID" value="KGI21575.1"/>
    <property type="molecule type" value="Genomic_DNA"/>
</dbReference>
<proteinExistence type="inferred from homology"/>
<dbReference type="InterPro" id="IPR003509">
    <property type="entry name" value="UPF0102_YraN-like"/>
</dbReference>
<protein>
    <recommendedName>
        <fullName evidence="2">UPF0102 protein HMPREF9304_09590</fullName>
    </recommendedName>
</protein>
<dbReference type="HAMAP" id="MF_00048">
    <property type="entry name" value="UPF0102"/>
    <property type="match status" value="1"/>
</dbReference>
<dbReference type="InterPro" id="IPR011856">
    <property type="entry name" value="tRNA_endonuc-like_dom_sf"/>
</dbReference>
<dbReference type="GO" id="GO:0003676">
    <property type="term" value="F:nucleic acid binding"/>
    <property type="evidence" value="ECO:0007669"/>
    <property type="project" value="InterPro"/>
</dbReference>
<evidence type="ECO:0000256" key="2">
    <source>
        <dbReference type="HAMAP-Rule" id="MF_00048"/>
    </source>
</evidence>
<dbReference type="AlphaFoldDB" id="A0A098YP81"/>
<dbReference type="Pfam" id="PF02021">
    <property type="entry name" value="UPF0102"/>
    <property type="match status" value="1"/>
</dbReference>
<dbReference type="PANTHER" id="PTHR34039:SF1">
    <property type="entry name" value="UPF0102 PROTEIN YRAN"/>
    <property type="match status" value="1"/>
</dbReference>
<evidence type="ECO:0000256" key="1">
    <source>
        <dbReference type="ARBA" id="ARBA00006738"/>
    </source>
</evidence>
<evidence type="ECO:0000313" key="3">
    <source>
        <dbReference type="EMBL" id="KGI21575.1"/>
    </source>
</evidence>
<dbReference type="RefSeq" id="WP_008122860.1">
    <property type="nucleotide sequence ID" value="NZ_JRPQ01000141.1"/>
</dbReference>
<dbReference type="Proteomes" id="UP000029723">
    <property type="component" value="Unassembled WGS sequence"/>
</dbReference>
<accession>A0A098YP81</accession>
<dbReference type="SUPFAM" id="SSF52980">
    <property type="entry name" value="Restriction endonuclease-like"/>
    <property type="match status" value="1"/>
</dbReference>
<sequence length="124" mass="14082">MAQHNELGKWGEEQAVAFLHQKGYTIRECDWKQGSRDIDIIALTPDGITCVFVEVKTRRDDEVTLPSEAVDLKKMRNIGFAADAYVKLHHIQEELRFDIISVVGTSDTTMQIEHLVDAFNPVLL</sequence>
<dbReference type="OrthoDB" id="9802516at2"/>
<name>A0A098YP81_9BACT</name>
<gene>
    <name evidence="3" type="ORF">HMPREF9304_09590</name>
</gene>
<organism evidence="3 4">
    <name type="scientific">Hoylesella timonensis S9-PR14</name>
    <dbReference type="NCBI Taxonomy" id="1401062"/>
    <lineage>
        <taxon>Bacteria</taxon>
        <taxon>Pseudomonadati</taxon>
        <taxon>Bacteroidota</taxon>
        <taxon>Bacteroidia</taxon>
        <taxon>Bacteroidales</taxon>
        <taxon>Prevotellaceae</taxon>
        <taxon>Hoylesella</taxon>
    </lineage>
</organism>
<dbReference type="Gene3D" id="3.40.1350.10">
    <property type="match status" value="1"/>
</dbReference>
<comment type="caution">
    <text evidence="3">The sequence shown here is derived from an EMBL/GenBank/DDBJ whole genome shotgun (WGS) entry which is preliminary data.</text>
</comment>
<dbReference type="CDD" id="cd20736">
    <property type="entry name" value="PoNe_Nuclease"/>
    <property type="match status" value="1"/>
</dbReference>
<reference evidence="3 4" key="1">
    <citation type="submission" date="2014-07" db="EMBL/GenBank/DDBJ databases">
        <authorList>
            <person name="McCorrison J."/>
            <person name="Sanka R."/>
            <person name="Torralba M."/>
            <person name="Gillis M."/>
            <person name="Haft D.H."/>
            <person name="Methe B."/>
            <person name="Sutton G."/>
            <person name="Nelson K.E."/>
        </authorList>
    </citation>
    <scope>NUCLEOTIDE SEQUENCE [LARGE SCALE GENOMIC DNA]</scope>
    <source>
        <strain evidence="3 4">S9-PR14</strain>
    </source>
</reference>